<name>A0ABM7GN71_9GAMM</name>
<evidence type="ECO:0000313" key="2">
    <source>
        <dbReference type="Proteomes" id="UP000289555"/>
    </source>
</evidence>
<keyword evidence="2" id="KW-1185">Reference proteome</keyword>
<evidence type="ECO:0000313" key="1">
    <source>
        <dbReference type="EMBL" id="BBI52195.1"/>
    </source>
</evidence>
<gene>
    <name evidence="1" type="ORF">HORIV_46160</name>
</gene>
<organism evidence="1 2">
    <name type="scientific">Vreelandella olivaria</name>
    <dbReference type="NCBI Taxonomy" id="390919"/>
    <lineage>
        <taxon>Bacteria</taxon>
        <taxon>Pseudomonadati</taxon>
        <taxon>Pseudomonadota</taxon>
        <taxon>Gammaproteobacteria</taxon>
        <taxon>Oceanospirillales</taxon>
        <taxon>Halomonadaceae</taxon>
        <taxon>Vreelandella</taxon>
    </lineage>
</organism>
<sequence>MTLALASQSGGIALTHRRLMEQRSDLVAPFELSVPSDERFWLVRPSRRHVSDEAVLVWQWLVGSLA</sequence>
<dbReference type="SUPFAM" id="SSF53850">
    <property type="entry name" value="Periplasmic binding protein-like II"/>
    <property type="match status" value="1"/>
</dbReference>
<protein>
    <submittedName>
        <fullName evidence="1">Uncharacterized protein</fullName>
    </submittedName>
</protein>
<dbReference type="EMBL" id="AP019416">
    <property type="protein sequence ID" value="BBI52195.1"/>
    <property type="molecule type" value="Genomic_DNA"/>
</dbReference>
<proteinExistence type="predicted"/>
<reference evidence="2" key="1">
    <citation type="journal article" date="2019" name="Microbiol. Resour. Announc.">
        <title>Complete Genome Sequence of Halomonas olivaria, a Moderately Halophilic Bacterium Isolated from Olive Processing Effluents, Obtained by Nanopore Sequencing.</title>
        <authorList>
            <person name="Nagata S."/>
            <person name="Ii K.M."/>
            <person name="Tsukimi T."/>
            <person name="Miura M.C."/>
            <person name="Galipon J."/>
            <person name="Arakawa K."/>
        </authorList>
    </citation>
    <scope>NUCLEOTIDE SEQUENCE [LARGE SCALE GENOMIC DNA]</scope>
    <source>
        <strain evidence="2">TYRC17</strain>
    </source>
</reference>
<accession>A0ABM7GN71</accession>
<dbReference type="Proteomes" id="UP000289555">
    <property type="component" value="Chromosome"/>
</dbReference>